<dbReference type="Pfam" id="PF10545">
    <property type="entry name" value="MADF_DNA_bdg"/>
    <property type="match status" value="1"/>
</dbReference>
<dbReference type="Pfam" id="PF00494">
    <property type="entry name" value="SQS_PSY"/>
    <property type="match status" value="1"/>
</dbReference>
<evidence type="ECO:0000313" key="2">
    <source>
        <dbReference type="Proteomes" id="UP000050761"/>
    </source>
</evidence>
<evidence type="ECO:0000259" key="1">
    <source>
        <dbReference type="PROSITE" id="PS51029"/>
    </source>
</evidence>
<dbReference type="PROSITE" id="PS51029">
    <property type="entry name" value="MADF"/>
    <property type="match status" value="1"/>
</dbReference>
<dbReference type="InterPro" id="IPR008949">
    <property type="entry name" value="Isoprenoid_synthase_dom_sf"/>
</dbReference>
<sequence length="449" mass="50660">LLREKISAQHGTDAAGMYRLQFWHDALSAIYGDSVEPVPRLICSPHAKAKARNLCEHLHPASLSLLDSLVVARQQTIGDHPFKTVKDVGLKLSAISVLTLRFQLENYGMSTTGDSFLSSSLLFLDIHLMANLLRLLYMRLPNLLSPMVSLIWPGSLGSCDLIVIGIKYLCSRSFLPLLSKGVVLLPSDLMTLYCLTPGRVYNRKDPEGLVNLVKDLVKVATAHLASSRGFTPSAPRAHRRALAPTSSVVAHIIGGTIEDRLSEISVLCGSTHHHQPPVLHYAVPLWRNMRIAMSAKILKFDPLDQVGMDEKLHLVNVMQAYPELWNERHPAYKDNTKRTMAWNHIKGIMQDSFDKQYQAVDVLADALKEDGIKLDRYELLGLTLASKLRTLREMDPVACEEWMLKTEEFMIPLSRCIRELHKFLYRSEFSGAFNLMLVKLLRFDRLQVF</sequence>
<proteinExistence type="predicted"/>
<keyword evidence="2" id="KW-1185">Reference proteome</keyword>
<dbReference type="AlphaFoldDB" id="A0A183GH00"/>
<dbReference type="WBParaSite" id="HPBE_0002180401-mRNA-1">
    <property type="protein sequence ID" value="HPBE_0002180401-mRNA-1"/>
    <property type="gene ID" value="HPBE_0002180401"/>
</dbReference>
<organism evidence="2 3">
    <name type="scientific">Heligmosomoides polygyrus</name>
    <name type="common">Parasitic roundworm</name>
    <dbReference type="NCBI Taxonomy" id="6339"/>
    <lineage>
        <taxon>Eukaryota</taxon>
        <taxon>Metazoa</taxon>
        <taxon>Ecdysozoa</taxon>
        <taxon>Nematoda</taxon>
        <taxon>Chromadorea</taxon>
        <taxon>Rhabditida</taxon>
        <taxon>Rhabditina</taxon>
        <taxon>Rhabditomorpha</taxon>
        <taxon>Strongyloidea</taxon>
        <taxon>Heligmosomidae</taxon>
        <taxon>Heligmosomoides</taxon>
    </lineage>
</organism>
<feature type="domain" description="MADF" evidence="1">
    <location>
        <begin position="313"/>
        <end position="415"/>
    </location>
</feature>
<dbReference type="InterPro" id="IPR006578">
    <property type="entry name" value="MADF-dom"/>
</dbReference>
<dbReference type="InterPro" id="IPR002060">
    <property type="entry name" value="Squ/phyt_synthse"/>
</dbReference>
<dbReference type="Proteomes" id="UP000050761">
    <property type="component" value="Unassembled WGS sequence"/>
</dbReference>
<dbReference type="SUPFAM" id="SSF48576">
    <property type="entry name" value="Terpenoid synthases"/>
    <property type="match status" value="1"/>
</dbReference>
<evidence type="ECO:0000313" key="3">
    <source>
        <dbReference type="WBParaSite" id="HPBE_0002180401-mRNA-1"/>
    </source>
</evidence>
<name>A0A183GH00_HELPZ</name>
<protein>
    <submittedName>
        <fullName evidence="3">MADF domain-containing protein</fullName>
    </submittedName>
</protein>
<accession>A0A183GH00</accession>
<dbReference type="Gene3D" id="1.10.600.10">
    <property type="entry name" value="Farnesyl Diphosphate Synthase"/>
    <property type="match status" value="1"/>
</dbReference>
<reference evidence="3" key="1">
    <citation type="submission" date="2019-09" db="UniProtKB">
        <authorList>
            <consortium name="WormBaseParasite"/>
        </authorList>
    </citation>
    <scope>IDENTIFICATION</scope>
</reference>